<name>A0A1M5YR61_9CLOT</name>
<accession>A0A1M5YR61</accession>
<gene>
    <name evidence="1" type="ORF">SAMN02745941_02225</name>
</gene>
<dbReference type="AlphaFoldDB" id="A0A1M5YR61"/>
<evidence type="ECO:0000313" key="2">
    <source>
        <dbReference type="Proteomes" id="UP000184241"/>
    </source>
</evidence>
<dbReference type="EMBL" id="FQXU01000006">
    <property type="protein sequence ID" value="SHI14063.1"/>
    <property type="molecule type" value="Genomic_DNA"/>
</dbReference>
<evidence type="ECO:0000313" key="1">
    <source>
        <dbReference type="EMBL" id="SHI14063.1"/>
    </source>
</evidence>
<organism evidence="1 2">
    <name type="scientific">Clostridium intestinale DSM 6191</name>
    <dbReference type="NCBI Taxonomy" id="1121320"/>
    <lineage>
        <taxon>Bacteria</taxon>
        <taxon>Bacillati</taxon>
        <taxon>Bacillota</taxon>
        <taxon>Clostridia</taxon>
        <taxon>Eubacteriales</taxon>
        <taxon>Clostridiaceae</taxon>
        <taxon>Clostridium</taxon>
    </lineage>
</organism>
<dbReference type="Proteomes" id="UP000184241">
    <property type="component" value="Unassembled WGS sequence"/>
</dbReference>
<sequence>MFFIYSHNHLDNYIWNDIEDIGIYIGIIRGRGFGKKSKAYIY</sequence>
<reference evidence="1 2" key="1">
    <citation type="submission" date="2016-11" db="EMBL/GenBank/DDBJ databases">
        <authorList>
            <person name="Jaros S."/>
            <person name="Januszkiewicz K."/>
            <person name="Wedrychowicz H."/>
        </authorList>
    </citation>
    <scope>NUCLEOTIDE SEQUENCE [LARGE SCALE GENOMIC DNA]</scope>
    <source>
        <strain evidence="1 2">DSM 6191</strain>
    </source>
</reference>
<proteinExistence type="predicted"/>
<protein>
    <submittedName>
        <fullName evidence="1">Uncharacterized protein</fullName>
    </submittedName>
</protein>